<evidence type="ECO:0000256" key="2">
    <source>
        <dbReference type="ARBA" id="ARBA00022618"/>
    </source>
</evidence>
<evidence type="ECO:0000256" key="1">
    <source>
        <dbReference type="ARBA" id="ARBA00022490"/>
    </source>
</evidence>
<dbReference type="RefSeq" id="WP_095506282.1">
    <property type="nucleotide sequence ID" value="NZ_BSNC01000001.1"/>
</dbReference>
<reference evidence="5" key="2">
    <citation type="submission" date="2023-01" db="EMBL/GenBank/DDBJ databases">
        <title>Draft genome sequence of Paraferrimonas sedimenticola strain NBRC 101628.</title>
        <authorList>
            <person name="Sun Q."/>
            <person name="Mori K."/>
        </authorList>
    </citation>
    <scope>NUCLEOTIDE SEQUENCE</scope>
    <source>
        <strain evidence="5">NBRC 101628</strain>
    </source>
</reference>
<evidence type="ECO:0000256" key="3">
    <source>
        <dbReference type="ARBA" id="ARBA00022829"/>
    </source>
</evidence>
<dbReference type="InterPro" id="IPR036388">
    <property type="entry name" value="WH-like_DNA-bd_sf"/>
</dbReference>
<evidence type="ECO:0000313" key="6">
    <source>
        <dbReference type="Proteomes" id="UP001161422"/>
    </source>
</evidence>
<dbReference type="PIRSF" id="PIRSF019345">
    <property type="entry name" value="ScpB"/>
    <property type="match status" value="1"/>
</dbReference>
<dbReference type="PANTHER" id="PTHR34298">
    <property type="entry name" value="SEGREGATION AND CONDENSATION PROTEIN B"/>
    <property type="match status" value="1"/>
</dbReference>
<organism evidence="5 6">
    <name type="scientific">Paraferrimonas sedimenticola</name>
    <dbReference type="NCBI Taxonomy" id="375674"/>
    <lineage>
        <taxon>Bacteria</taxon>
        <taxon>Pseudomonadati</taxon>
        <taxon>Pseudomonadota</taxon>
        <taxon>Gammaproteobacteria</taxon>
        <taxon>Alteromonadales</taxon>
        <taxon>Ferrimonadaceae</taxon>
        <taxon>Paraferrimonas</taxon>
    </lineage>
</organism>
<proteinExistence type="predicted"/>
<keyword evidence="1" id="KW-0963">Cytoplasm</keyword>
<dbReference type="Proteomes" id="UP001161422">
    <property type="component" value="Unassembled WGS sequence"/>
</dbReference>
<gene>
    <name evidence="5" type="primary">scpB</name>
    <name evidence="5" type="ORF">GCM10007895_02260</name>
</gene>
<dbReference type="Pfam" id="PF04079">
    <property type="entry name" value="SMC_ScpB"/>
    <property type="match status" value="1"/>
</dbReference>
<dbReference type="AlphaFoldDB" id="A0AA37RRW9"/>
<dbReference type="PANTHER" id="PTHR34298:SF2">
    <property type="entry name" value="SEGREGATION AND CONDENSATION PROTEIN B"/>
    <property type="match status" value="1"/>
</dbReference>
<protein>
    <submittedName>
        <fullName evidence="5">Segregation and condensation protein B</fullName>
    </submittedName>
</protein>
<evidence type="ECO:0000256" key="4">
    <source>
        <dbReference type="ARBA" id="ARBA00023306"/>
    </source>
</evidence>
<reference evidence="5" key="1">
    <citation type="journal article" date="2014" name="Int. J. Syst. Evol. Microbiol.">
        <title>Complete genome sequence of Corynebacterium casei LMG S-19264T (=DSM 44701T), isolated from a smear-ripened cheese.</title>
        <authorList>
            <consortium name="US DOE Joint Genome Institute (JGI-PGF)"/>
            <person name="Walter F."/>
            <person name="Albersmeier A."/>
            <person name="Kalinowski J."/>
            <person name="Ruckert C."/>
        </authorList>
    </citation>
    <scope>NUCLEOTIDE SEQUENCE</scope>
    <source>
        <strain evidence="5">NBRC 101628</strain>
    </source>
</reference>
<dbReference type="NCBIfam" id="TIGR00281">
    <property type="entry name" value="SMC-Scp complex subunit ScpB"/>
    <property type="match status" value="1"/>
</dbReference>
<dbReference type="EMBL" id="BSNC01000001">
    <property type="protein sequence ID" value="GLP94920.1"/>
    <property type="molecule type" value="Genomic_DNA"/>
</dbReference>
<dbReference type="InterPro" id="IPR036390">
    <property type="entry name" value="WH_DNA-bd_sf"/>
</dbReference>
<keyword evidence="3" id="KW-0159">Chromosome partition</keyword>
<accession>A0AA37RRW9</accession>
<dbReference type="GO" id="GO:0051301">
    <property type="term" value="P:cell division"/>
    <property type="evidence" value="ECO:0007669"/>
    <property type="project" value="UniProtKB-KW"/>
</dbReference>
<dbReference type="InterPro" id="IPR005234">
    <property type="entry name" value="ScpB_csome_segregation"/>
</dbReference>
<keyword evidence="4" id="KW-0131">Cell cycle</keyword>
<evidence type="ECO:0000313" key="5">
    <source>
        <dbReference type="EMBL" id="GLP94920.1"/>
    </source>
</evidence>
<dbReference type="SUPFAM" id="SSF46785">
    <property type="entry name" value="Winged helix' DNA-binding domain"/>
    <property type="match status" value="2"/>
</dbReference>
<dbReference type="GO" id="GO:0051304">
    <property type="term" value="P:chromosome separation"/>
    <property type="evidence" value="ECO:0007669"/>
    <property type="project" value="InterPro"/>
</dbReference>
<keyword evidence="6" id="KW-1185">Reference proteome</keyword>
<dbReference type="Gene3D" id="1.10.10.10">
    <property type="entry name" value="Winged helix-like DNA-binding domain superfamily/Winged helix DNA-binding domain"/>
    <property type="match status" value="2"/>
</dbReference>
<keyword evidence="2" id="KW-0132">Cell division</keyword>
<sequence length="203" mass="22470">MSKAEQSNKQYSDNQLKCLLEAAIFSASAPQSITLLQETVLAEYQLSNAKVRELLDALQSDYAERGVQLQSSASGYRFVTALEWAEPLQKVGQHHAPKYSRALLETLVLIAYQQPITRGEIEKVRGVSVSSKSIQTLMERGWVRVVGHKQVPGRPALLATTKTFLDYFGLNSLSELPQLSDQAAVQALLSTREGHNEPESVNE</sequence>
<comment type="caution">
    <text evidence="5">The sequence shown here is derived from an EMBL/GenBank/DDBJ whole genome shotgun (WGS) entry which is preliminary data.</text>
</comment>
<name>A0AA37RRW9_9GAMM</name>